<evidence type="ECO:0000313" key="1">
    <source>
        <dbReference type="EMBL" id="QQP53591.1"/>
    </source>
</evidence>
<accession>A0A7T8KCZ4</accession>
<dbReference type="AlphaFoldDB" id="A0A7T8KCZ4"/>
<reference evidence="2" key="1">
    <citation type="submission" date="2021-01" db="EMBL/GenBank/DDBJ databases">
        <title>Caligus Genome Assembly.</title>
        <authorList>
            <person name="Gallardo-Escarate C."/>
        </authorList>
    </citation>
    <scope>NUCLEOTIDE SEQUENCE [LARGE SCALE GENOMIC DNA]</scope>
</reference>
<sequence length="62" mass="7468">MKRLHNPLRYGGLSVVDFENLWKSLNTYWVRNMWTEKEPLSHYLSQISGGKYTERAYFGLRE</sequence>
<dbReference type="Proteomes" id="UP000595437">
    <property type="component" value="Chromosome 4"/>
</dbReference>
<name>A0A7T8KCZ4_CALRO</name>
<feature type="non-terminal residue" evidence="1">
    <location>
        <position position="62"/>
    </location>
</feature>
<evidence type="ECO:0000313" key="2">
    <source>
        <dbReference type="Proteomes" id="UP000595437"/>
    </source>
</evidence>
<organism evidence="1 2">
    <name type="scientific">Caligus rogercresseyi</name>
    <name type="common">Sea louse</name>
    <dbReference type="NCBI Taxonomy" id="217165"/>
    <lineage>
        <taxon>Eukaryota</taxon>
        <taxon>Metazoa</taxon>
        <taxon>Ecdysozoa</taxon>
        <taxon>Arthropoda</taxon>
        <taxon>Crustacea</taxon>
        <taxon>Multicrustacea</taxon>
        <taxon>Hexanauplia</taxon>
        <taxon>Copepoda</taxon>
        <taxon>Siphonostomatoida</taxon>
        <taxon>Caligidae</taxon>
        <taxon>Caligus</taxon>
    </lineage>
</organism>
<dbReference type="EMBL" id="CP045893">
    <property type="protein sequence ID" value="QQP53591.1"/>
    <property type="molecule type" value="Genomic_DNA"/>
</dbReference>
<proteinExistence type="predicted"/>
<gene>
    <name evidence="1" type="ORF">FKW44_006118</name>
</gene>
<protein>
    <submittedName>
        <fullName evidence="1">Uncharacterized protein</fullName>
    </submittedName>
</protein>
<keyword evidence="2" id="KW-1185">Reference proteome</keyword>